<evidence type="ECO:0008006" key="8">
    <source>
        <dbReference type="Google" id="ProtNLM"/>
    </source>
</evidence>
<dbReference type="InterPro" id="IPR051089">
    <property type="entry name" value="prtT"/>
</dbReference>
<keyword evidence="3" id="KW-0238">DNA-binding</keyword>
<gene>
    <name evidence="6" type="ORF">CONLIGDRAFT_570391</name>
</gene>
<sequence>MVSVSVADGSSLWPAGEDADTLLAGYRDMEHLFPFVVIPPGMSCDQIRQQRPFLWKAIMMEACHLDGPRQMALGNQLLKDITEAAYAKPQNSIDLLQGLQILISWFHYSLNSFQMTNLLYLARSICMSLGFNEKGQGLMRETEYSSQCLEQMRAFAGTYYLVTVIFTTNKKPDALMNTSYLEACCRILESRMEYQTDELLVWLIRAQQLSQSISLALTFRANTTLHQTSDLPMTLIIKSFQQQILTFRESLPPHIKSNPSLVGHQHVAEMLLYEVGLQDNTGLSVTDRLEFLWACARATQAFFRNKFAEPLRDKPRFICMCSFDFIYASLMTLKLVTLVIPGWDLSIVREELRFEDLVDKQIADMHQIAERRVKSYFARAAGGELPDGLAQDPFRKLGEKLKMLRDVLCGQLDMGFNDNLAKAATTGAMTVTDATQGIVEDLEGSLWQSLMGAAADWESFDSIPFQGFVF</sequence>
<evidence type="ECO:0000256" key="1">
    <source>
        <dbReference type="ARBA" id="ARBA00004123"/>
    </source>
</evidence>
<evidence type="ECO:0000256" key="4">
    <source>
        <dbReference type="ARBA" id="ARBA00023163"/>
    </source>
</evidence>
<dbReference type="AlphaFoldDB" id="A0A1J7JKD7"/>
<keyword evidence="2" id="KW-0805">Transcription regulation</keyword>
<dbReference type="EMBL" id="KV875094">
    <property type="protein sequence ID" value="OIW33841.1"/>
    <property type="molecule type" value="Genomic_DNA"/>
</dbReference>
<dbReference type="Proteomes" id="UP000182658">
    <property type="component" value="Unassembled WGS sequence"/>
</dbReference>
<evidence type="ECO:0000256" key="2">
    <source>
        <dbReference type="ARBA" id="ARBA00023015"/>
    </source>
</evidence>
<organism evidence="6 7">
    <name type="scientific">Coniochaeta ligniaria NRRL 30616</name>
    <dbReference type="NCBI Taxonomy" id="1408157"/>
    <lineage>
        <taxon>Eukaryota</taxon>
        <taxon>Fungi</taxon>
        <taxon>Dikarya</taxon>
        <taxon>Ascomycota</taxon>
        <taxon>Pezizomycotina</taxon>
        <taxon>Sordariomycetes</taxon>
        <taxon>Sordariomycetidae</taxon>
        <taxon>Coniochaetales</taxon>
        <taxon>Coniochaetaceae</taxon>
        <taxon>Coniochaeta</taxon>
    </lineage>
</organism>
<dbReference type="OrthoDB" id="1600564at2759"/>
<comment type="subcellular location">
    <subcellularLocation>
        <location evidence="1">Nucleus</location>
    </subcellularLocation>
</comment>
<evidence type="ECO:0000313" key="6">
    <source>
        <dbReference type="EMBL" id="OIW33841.1"/>
    </source>
</evidence>
<dbReference type="GO" id="GO:0005634">
    <property type="term" value="C:nucleus"/>
    <property type="evidence" value="ECO:0007669"/>
    <property type="project" value="UniProtKB-SubCell"/>
</dbReference>
<dbReference type="InParanoid" id="A0A1J7JKD7"/>
<dbReference type="PANTHER" id="PTHR31845">
    <property type="entry name" value="FINGER DOMAIN PROTEIN, PUTATIVE-RELATED"/>
    <property type="match status" value="1"/>
</dbReference>
<dbReference type="STRING" id="1408157.A0A1J7JKD7"/>
<reference evidence="6 7" key="1">
    <citation type="submission" date="2016-10" db="EMBL/GenBank/DDBJ databases">
        <title>Draft genome sequence of Coniochaeta ligniaria NRRL30616, a lignocellulolytic fungus for bioabatement of inhibitors in plant biomass hydrolysates.</title>
        <authorList>
            <consortium name="DOE Joint Genome Institute"/>
            <person name="Jimenez D.J."/>
            <person name="Hector R.E."/>
            <person name="Riley R."/>
            <person name="Sun H."/>
            <person name="Grigoriev I.V."/>
            <person name="Van Elsas J.D."/>
            <person name="Nichols N.N."/>
        </authorList>
    </citation>
    <scope>NUCLEOTIDE SEQUENCE [LARGE SCALE GENOMIC DNA]</scope>
    <source>
        <strain evidence="6 7">NRRL 30616</strain>
    </source>
</reference>
<name>A0A1J7JKD7_9PEZI</name>
<protein>
    <recommendedName>
        <fullName evidence="8">Transcription factor domain-containing protein</fullName>
    </recommendedName>
</protein>
<keyword evidence="5" id="KW-0539">Nucleus</keyword>
<dbReference type="GO" id="GO:0000976">
    <property type="term" value="F:transcription cis-regulatory region binding"/>
    <property type="evidence" value="ECO:0007669"/>
    <property type="project" value="TreeGrafter"/>
</dbReference>
<evidence type="ECO:0000313" key="7">
    <source>
        <dbReference type="Proteomes" id="UP000182658"/>
    </source>
</evidence>
<evidence type="ECO:0000256" key="5">
    <source>
        <dbReference type="ARBA" id="ARBA00023242"/>
    </source>
</evidence>
<keyword evidence="7" id="KW-1185">Reference proteome</keyword>
<keyword evidence="4" id="KW-0804">Transcription</keyword>
<proteinExistence type="predicted"/>
<accession>A0A1J7JKD7</accession>
<evidence type="ECO:0000256" key="3">
    <source>
        <dbReference type="ARBA" id="ARBA00023125"/>
    </source>
</evidence>
<dbReference type="PANTHER" id="PTHR31845:SF10">
    <property type="entry name" value="ZN(II)2CYS6 TRANSCRIPTION FACTOR (EUROFUNG)"/>
    <property type="match status" value="1"/>
</dbReference>
<dbReference type="GO" id="GO:0000981">
    <property type="term" value="F:DNA-binding transcription factor activity, RNA polymerase II-specific"/>
    <property type="evidence" value="ECO:0007669"/>
    <property type="project" value="TreeGrafter"/>
</dbReference>